<feature type="compositionally biased region" description="Polar residues" evidence="8">
    <location>
        <begin position="151"/>
        <end position="168"/>
    </location>
</feature>
<dbReference type="SUPFAM" id="SSF54928">
    <property type="entry name" value="RNA-binding domain, RBD"/>
    <property type="match status" value="2"/>
</dbReference>
<dbReference type="EMBL" id="CAHR02000135">
    <property type="protein sequence ID" value="CCG83297.1"/>
    <property type="molecule type" value="Genomic_DNA"/>
</dbReference>
<feature type="compositionally biased region" description="Basic and acidic residues" evidence="8">
    <location>
        <begin position="81"/>
        <end position="101"/>
    </location>
</feature>
<evidence type="ECO:0000313" key="10">
    <source>
        <dbReference type="EMBL" id="CCG83297.1"/>
    </source>
</evidence>
<sequence>MDPSLSALFAQSAGPVQKPVKKDRTIIEPLPITKPQQQSDAEAENPSDGPASTEPSRDKKKKQKKRKRDDVLLEDLYMSKLAEHPTKIAKSSDKKREEAKKNAIKPLGESESEDEPPKDQTSSAAADRDAANSSDSGSDSDAEGEQANMAHETTTGASDANGANMQHETQQRQDRELEKAKATVFVGNLPTSVISSHTDYKALKALFSEYGKVRSIRFRSIAFSELLPRKVAFVQGKFHPERDTLNAYVVFADATHARSSIALNGHLFLNRKHIRVDSVAHPAVHVNKRCVFVGSLPFDAEEELLWTHFAACGAIESVRVIRDKKTNVGKGFAYVQFKDASSVQNALLLNDKKMLLGEGKGARKLRVTKSSAMPSKHKADQRERDQLANPDLKPRDKAKLGRVKNLMGSQAAVKLKLMQREIAMEGERARAPHGERTRKKKKKSKKDTLRSKARAAAYRKADAGKATKGAE</sequence>
<dbReference type="InterPro" id="IPR012677">
    <property type="entry name" value="Nucleotide-bd_a/b_plait_sf"/>
</dbReference>
<dbReference type="InterPro" id="IPR035979">
    <property type="entry name" value="RBD_domain_sf"/>
</dbReference>
<feature type="compositionally biased region" description="Basic residues" evidence="8">
    <location>
        <begin position="436"/>
        <end position="445"/>
    </location>
</feature>
<comment type="caution">
    <text evidence="10">The sequence shown here is derived from an EMBL/GenBank/DDBJ whole genome shotgun (WGS) entry which is preliminary data.</text>
</comment>
<dbReference type="PANTHER" id="PTHR23236">
    <property type="entry name" value="EUKARYOTIC TRANSLATION INITIATION FACTOR 4B/4H"/>
    <property type="match status" value="1"/>
</dbReference>
<dbReference type="Gene3D" id="3.30.70.330">
    <property type="match status" value="2"/>
</dbReference>
<evidence type="ECO:0000256" key="1">
    <source>
        <dbReference type="ARBA" id="ARBA00002475"/>
    </source>
</evidence>
<evidence type="ECO:0000256" key="4">
    <source>
        <dbReference type="ARBA" id="ARBA00015520"/>
    </source>
</evidence>
<keyword evidence="5 7" id="KW-0694">RNA-binding</keyword>
<comment type="subcellular location">
    <subcellularLocation>
        <location evidence="2">Nucleus</location>
        <location evidence="2">Nucleolus</location>
    </subcellularLocation>
</comment>
<accession>R4XFN3</accession>
<proteinExistence type="inferred from homology"/>
<evidence type="ECO:0000256" key="7">
    <source>
        <dbReference type="PROSITE-ProRule" id="PRU00176"/>
    </source>
</evidence>
<feature type="compositionally biased region" description="Basic and acidic residues" evidence="8">
    <location>
        <begin position="377"/>
        <end position="397"/>
    </location>
</feature>
<feature type="region of interest" description="Disordered" evidence="8">
    <location>
        <begin position="1"/>
        <end position="177"/>
    </location>
</feature>
<feature type="compositionally biased region" description="Basic residues" evidence="8">
    <location>
        <begin position="58"/>
        <end position="67"/>
    </location>
</feature>
<dbReference type="PANTHER" id="PTHR23236:SF25">
    <property type="entry name" value="RNA-BINDING PROTEIN 34"/>
    <property type="match status" value="1"/>
</dbReference>
<dbReference type="GO" id="GO:0019843">
    <property type="term" value="F:rRNA binding"/>
    <property type="evidence" value="ECO:0007669"/>
    <property type="project" value="TreeGrafter"/>
</dbReference>
<dbReference type="Proteomes" id="UP000013776">
    <property type="component" value="Unassembled WGS sequence"/>
</dbReference>
<evidence type="ECO:0000256" key="8">
    <source>
        <dbReference type="SAM" id="MobiDB-lite"/>
    </source>
</evidence>
<dbReference type="PROSITE" id="PS50102">
    <property type="entry name" value="RRM"/>
    <property type="match status" value="2"/>
</dbReference>
<dbReference type="Pfam" id="PF00076">
    <property type="entry name" value="RRM_1"/>
    <property type="match status" value="1"/>
</dbReference>
<evidence type="ECO:0000256" key="3">
    <source>
        <dbReference type="ARBA" id="ARBA00007077"/>
    </source>
</evidence>
<feature type="region of interest" description="Disordered" evidence="8">
    <location>
        <begin position="423"/>
        <end position="471"/>
    </location>
</feature>
<evidence type="ECO:0000256" key="6">
    <source>
        <dbReference type="ARBA" id="ARBA00023242"/>
    </source>
</evidence>
<dbReference type="GO" id="GO:0005730">
    <property type="term" value="C:nucleolus"/>
    <property type="evidence" value="ECO:0007669"/>
    <property type="project" value="UniProtKB-SubCell"/>
</dbReference>
<evidence type="ECO:0000256" key="5">
    <source>
        <dbReference type="ARBA" id="ARBA00022884"/>
    </source>
</evidence>
<evidence type="ECO:0000313" key="11">
    <source>
        <dbReference type="Proteomes" id="UP000013776"/>
    </source>
</evidence>
<feature type="domain" description="RRM" evidence="9">
    <location>
        <begin position="182"/>
        <end position="281"/>
    </location>
</feature>
<keyword evidence="6" id="KW-0539">Nucleus</keyword>
<evidence type="ECO:0000256" key="2">
    <source>
        <dbReference type="ARBA" id="ARBA00004604"/>
    </source>
</evidence>
<dbReference type="eggNOG" id="KOG0118">
    <property type="taxonomic scope" value="Eukaryota"/>
</dbReference>
<dbReference type="STRING" id="1097556.R4XFN3"/>
<feature type="compositionally biased region" description="Basic and acidic residues" evidence="8">
    <location>
        <begin position="459"/>
        <end position="471"/>
    </location>
</feature>
<organism evidence="10 11">
    <name type="scientific">Taphrina deformans (strain PYCC 5710 / ATCC 11124 / CBS 356.35 / IMI 108563 / JCM 9778 / NBRC 8474)</name>
    <name type="common">Peach leaf curl fungus</name>
    <name type="synonym">Lalaria deformans</name>
    <dbReference type="NCBI Taxonomy" id="1097556"/>
    <lineage>
        <taxon>Eukaryota</taxon>
        <taxon>Fungi</taxon>
        <taxon>Dikarya</taxon>
        <taxon>Ascomycota</taxon>
        <taxon>Taphrinomycotina</taxon>
        <taxon>Taphrinomycetes</taxon>
        <taxon>Taphrinales</taxon>
        <taxon>Taphrinaceae</taxon>
        <taxon>Taphrina</taxon>
    </lineage>
</organism>
<dbReference type="OrthoDB" id="442677at2759"/>
<dbReference type="GO" id="GO:0000463">
    <property type="term" value="P:maturation of LSU-rRNA from tricistronic rRNA transcript (SSU-rRNA, 5.8S rRNA, LSU-rRNA)"/>
    <property type="evidence" value="ECO:0007669"/>
    <property type="project" value="TreeGrafter"/>
</dbReference>
<gene>
    <name evidence="10" type="ORF">TAPDE_003434</name>
</gene>
<dbReference type="SMART" id="SM00360">
    <property type="entry name" value="RRM"/>
    <property type="match status" value="2"/>
</dbReference>
<dbReference type="AlphaFoldDB" id="R4XFN3"/>
<keyword evidence="11" id="KW-1185">Reference proteome</keyword>
<comment type="similarity">
    <text evidence="3">Belongs to the RRM RBM34 family.</text>
</comment>
<feature type="region of interest" description="Disordered" evidence="8">
    <location>
        <begin position="367"/>
        <end position="397"/>
    </location>
</feature>
<name>R4XFN3_TAPDE</name>
<reference evidence="10 11" key="1">
    <citation type="journal article" date="2013" name="MBio">
        <title>Genome sequencing of the plant pathogen Taphrina deformans, the causal agent of peach leaf curl.</title>
        <authorList>
            <person name="Cisse O.H."/>
            <person name="Almeida J.M.G.C.F."/>
            <person name="Fonseca A."/>
            <person name="Kumar A.A."/>
            <person name="Salojaervi J."/>
            <person name="Overmyer K."/>
            <person name="Hauser P.M."/>
            <person name="Pagni M."/>
        </authorList>
    </citation>
    <scope>NUCLEOTIDE SEQUENCE [LARGE SCALE GENOMIC DNA]</scope>
    <source>
        <strain evidence="11">PYCC 5710 / ATCC 11124 / CBS 356.35 / IMI 108563 / JCM 9778 / NBRC 8474</strain>
    </source>
</reference>
<comment type="function">
    <text evidence="1">Involved in pre-25S rRNA processing.</text>
</comment>
<evidence type="ECO:0000259" key="9">
    <source>
        <dbReference type="PROSITE" id="PS50102"/>
    </source>
</evidence>
<protein>
    <recommendedName>
        <fullName evidence="4">Nucleolar protein 12</fullName>
    </recommendedName>
</protein>
<dbReference type="VEuPathDB" id="FungiDB:TAPDE_003434"/>
<feature type="domain" description="RRM" evidence="9">
    <location>
        <begin position="289"/>
        <end position="372"/>
    </location>
</feature>
<feature type="compositionally biased region" description="Basic and acidic residues" evidence="8">
    <location>
        <begin position="423"/>
        <end position="435"/>
    </location>
</feature>
<dbReference type="InterPro" id="IPR000504">
    <property type="entry name" value="RRM_dom"/>
</dbReference>